<dbReference type="Proteomes" id="UP000307440">
    <property type="component" value="Unassembled WGS sequence"/>
</dbReference>
<dbReference type="Gene3D" id="3.40.50.1000">
    <property type="entry name" value="HAD superfamily/HAD-like"/>
    <property type="match status" value="1"/>
</dbReference>
<dbReference type="STRING" id="230819.A0A5C3KS33"/>
<dbReference type="SFLD" id="SFLDG01129">
    <property type="entry name" value="C1.5:_HAD__Beta-PGM__Phosphata"/>
    <property type="match status" value="1"/>
</dbReference>
<dbReference type="GO" id="GO:0009166">
    <property type="term" value="P:nucleotide catabolic process"/>
    <property type="evidence" value="ECO:0007669"/>
    <property type="project" value="TreeGrafter"/>
</dbReference>
<accession>A0A5C3KS33</accession>
<dbReference type="SUPFAM" id="SSF56784">
    <property type="entry name" value="HAD-like"/>
    <property type="match status" value="1"/>
</dbReference>
<dbReference type="InterPro" id="IPR010237">
    <property type="entry name" value="Pyr-5-nucltdase"/>
</dbReference>
<dbReference type="PANTHER" id="PTHR47438">
    <property type="entry name" value="PHOSPHATE METABOLISM PROTEIN 8-RELATED"/>
    <property type="match status" value="1"/>
</dbReference>
<dbReference type="SFLD" id="SFLDS00003">
    <property type="entry name" value="Haloacid_Dehalogenase"/>
    <property type="match status" value="1"/>
</dbReference>
<dbReference type="EMBL" id="ML210222">
    <property type="protein sequence ID" value="TFK23236.1"/>
    <property type="molecule type" value="Genomic_DNA"/>
</dbReference>
<name>A0A5C3KS33_COPMA</name>
<evidence type="ECO:0000313" key="1">
    <source>
        <dbReference type="EMBL" id="TFK23236.1"/>
    </source>
</evidence>
<dbReference type="InterPro" id="IPR023214">
    <property type="entry name" value="HAD_sf"/>
</dbReference>
<proteinExistence type="predicted"/>
<dbReference type="Gene3D" id="1.10.150.450">
    <property type="match status" value="1"/>
</dbReference>
<dbReference type="Pfam" id="PF00702">
    <property type="entry name" value="Hydrolase"/>
    <property type="match status" value="1"/>
</dbReference>
<dbReference type="SFLD" id="SFLDG01132">
    <property type="entry name" value="C1.5.3:_5'-Nucleotidase_Like"/>
    <property type="match status" value="1"/>
</dbReference>
<dbReference type="InterPro" id="IPR052791">
    <property type="entry name" value="SSM1_domain"/>
</dbReference>
<reference evidence="1 2" key="1">
    <citation type="journal article" date="2019" name="Nat. Ecol. Evol.">
        <title>Megaphylogeny resolves global patterns of mushroom evolution.</title>
        <authorList>
            <person name="Varga T."/>
            <person name="Krizsan K."/>
            <person name="Foldi C."/>
            <person name="Dima B."/>
            <person name="Sanchez-Garcia M."/>
            <person name="Sanchez-Ramirez S."/>
            <person name="Szollosi G.J."/>
            <person name="Szarkandi J.G."/>
            <person name="Papp V."/>
            <person name="Albert L."/>
            <person name="Andreopoulos W."/>
            <person name="Angelini C."/>
            <person name="Antonin V."/>
            <person name="Barry K.W."/>
            <person name="Bougher N.L."/>
            <person name="Buchanan P."/>
            <person name="Buyck B."/>
            <person name="Bense V."/>
            <person name="Catcheside P."/>
            <person name="Chovatia M."/>
            <person name="Cooper J."/>
            <person name="Damon W."/>
            <person name="Desjardin D."/>
            <person name="Finy P."/>
            <person name="Geml J."/>
            <person name="Haridas S."/>
            <person name="Hughes K."/>
            <person name="Justo A."/>
            <person name="Karasinski D."/>
            <person name="Kautmanova I."/>
            <person name="Kiss B."/>
            <person name="Kocsube S."/>
            <person name="Kotiranta H."/>
            <person name="LaButti K.M."/>
            <person name="Lechner B.E."/>
            <person name="Liimatainen K."/>
            <person name="Lipzen A."/>
            <person name="Lukacs Z."/>
            <person name="Mihaltcheva S."/>
            <person name="Morgado L.N."/>
            <person name="Niskanen T."/>
            <person name="Noordeloos M.E."/>
            <person name="Ohm R.A."/>
            <person name="Ortiz-Santana B."/>
            <person name="Ovrebo C."/>
            <person name="Racz N."/>
            <person name="Riley R."/>
            <person name="Savchenko A."/>
            <person name="Shiryaev A."/>
            <person name="Soop K."/>
            <person name="Spirin V."/>
            <person name="Szebenyi C."/>
            <person name="Tomsovsky M."/>
            <person name="Tulloss R.E."/>
            <person name="Uehling J."/>
            <person name="Grigoriev I.V."/>
            <person name="Vagvolgyi C."/>
            <person name="Papp T."/>
            <person name="Martin F.M."/>
            <person name="Miettinen O."/>
            <person name="Hibbett D.S."/>
            <person name="Nagy L.G."/>
        </authorList>
    </citation>
    <scope>NUCLEOTIDE SEQUENCE [LARGE SCALE GENOMIC DNA]</scope>
    <source>
        <strain evidence="1 2">CBS 121175</strain>
    </source>
</reference>
<sequence>MTIDTSAAVDDRAVLWLDIDNTLYSASAKISQAMGARIHAYFVTLGLEHDEASKLHHQYYTQYGLALRGLVRHHGVDPLDFDRKCDGSLPLEDMIDFDPKLRKLLDDVDKSKARIWALTNAFKPHAMRVLKILKIDDLVEDIVYCDYRIQNFVCKPEPEYYTMAMEKAKITDPSKCYFVDDNRSNVDAAISLGWGHCVHFCETGLESVEGGKLSQIDNERLPGAQHVMTDISSLEELRKIWPEVFVQPNNPS</sequence>
<protein>
    <submittedName>
        <fullName evidence="1">Pyrimidine 5-nucleotidase</fullName>
    </submittedName>
</protein>
<dbReference type="AlphaFoldDB" id="A0A5C3KS33"/>
<dbReference type="GO" id="GO:0006206">
    <property type="term" value="P:pyrimidine nucleobase metabolic process"/>
    <property type="evidence" value="ECO:0007669"/>
    <property type="project" value="TreeGrafter"/>
</dbReference>
<keyword evidence="2" id="KW-1185">Reference proteome</keyword>
<dbReference type="InterPro" id="IPR006439">
    <property type="entry name" value="HAD-SF_hydro_IA"/>
</dbReference>
<dbReference type="NCBIfam" id="TIGR01993">
    <property type="entry name" value="Pyr-5-nucltdase"/>
    <property type="match status" value="1"/>
</dbReference>
<dbReference type="NCBIfam" id="TIGR01509">
    <property type="entry name" value="HAD-SF-IA-v3"/>
    <property type="match status" value="1"/>
</dbReference>
<evidence type="ECO:0000313" key="2">
    <source>
        <dbReference type="Proteomes" id="UP000307440"/>
    </source>
</evidence>
<dbReference type="InterPro" id="IPR036412">
    <property type="entry name" value="HAD-like_sf"/>
</dbReference>
<dbReference type="PANTHER" id="PTHR47438:SF1">
    <property type="entry name" value="PHOSPHATE METABOLISM PROTEIN 8-RELATED"/>
    <property type="match status" value="1"/>
</dbReference>
<dbReference type="OrthoDB" id="1065058at2759"/>
<dbReference type="GO" id="GO:0008252">
    <property type="term" value="F:nucleotidase activity"/>
    <property type="evidence" value="ECO:0007669"/>
    <property type="project" value="TreeGrafter"/>
</dbReference>
<organism evidence="1 2">
    <name type="scientific">Coprinopsis marcescibilis</name>
    <name type="common">Agaric fungus</name>
    <name type="synonym">Psathyrella marcescibilis</name>
    <dbReference type="NCBI Taxonomy" id="230819"/>
    <lineage>
        <taxon>Eukaryota</taxon>
        <taxon>Fungi</taxon>
        <taxon>Dikarya</taxon>
        <taxon>Basidiomycota</taxon>
        <taxon>Agaricomycotina</taxon>
        <taxon>Agaricomycetes</taxon>
        <taxon>Agaricomycetidae</taxon>
        <taxon>Agaricales</taxon>
        <taxon>Agaricineae</taxon>
        <taxon>Psathyrellaceae</taxon>
        <taxon>Coprinopsis</taxon>
    </lineage>
</organism>
<gene>
    <name evidence="1" type="ORF">FA15DRAFT_670620</name>
</gene>